<evidence type="ECO:0000256" key="2">
    <source>
        <dbReference type="SAM" id="MobiDB-lite"/>
    </source>
</evidence>
<dbReference type="AlphaFoldDB" id="A0A7J8L5W6"/>
<keyword evidence="1" id="KW-0479">Metal-binding</keyword>
<dbReference type="GO" id="GO:0008270">
    <property type="term" value="F:zinc ion binding"/>
    <property type="evidence" value="ECO:0007669"/>
    <property type="project" value="UniProtKB-KW"/>
</dbReference>
<dbReference type="InterPro" id="IPR001878">
    <property type="entry name" value="Znf_CCHC"/>
</dbReference>
<gene>
    <name evidence="4" type="ORF">Golob_018964</name>
</gene>
<reference evidence="4 5" key="1">
    <citation type="journal article" date="2019" name="Genome Biol. Evol.">
        <title>Insights into the evolution of the New World diploid cottons (Gossypium, subgenus Houzingenia) based on genome sequencing.</title>
        <authorList>
            <person name="Grover C.E."/>
            <person name="Arick M.A. 2nd"/>
            <person name="Thrash A."/>
            <person name="Conover J.L."/>
            <person name="Sanders W.S."/>
            <person name="Peterson D.G."/>
            <person name="Frelichowski J.E."/>
            <person name="Scheffler J.A."/>
            <person name="Scheffler B.E."/>
            <person name="Wendel J.F."/>
        </authorList>
    </citation>
    <scope>NUCLEOTIDE SEQUENCE [LARGE SCALE GENOMIC DNA]</scope>
    <source>
        <strain evidence="4">157</strain>
        <tissue evidence="4">Leaf</tissue>
    </source>
</reference>
<evidence type="ECO:0000256" key="1">
    <source>
        <dbReference type="PROSITE-ProRule" id="PRU00047"/>
    </source>
</evidence>
<dbReference type="SUPFAM" id="SSF57756">
    <property type="entry name" value="Retrovirus zinc finger-like domains"/>
    <property type="match status" value="1"/>
</dbReference>
<sequence length="140" mass="14911">MREDIRNFVRSRYSPVSIVFLCFLFVKTPVLRVFVVDGEEVEYVVESSNGRPKAVEVTGPNEHLVRGSSRSERSDVGGGRGYGGGGGGCYKCGEVGHLARDCRQGGGGGGVKYDGSGGSGACYKCGGSMHFFRECLDNGR</sequence>
<evidence type="ECO:0000259" key="3">
    <source>
        <dbReference type="PROSITE" id="PS50158"/>
    </source>
</evidence>
<dbReference type="Gene3D" id="4.10.60.10">
    <property type="entry name" value="Zinc finger, CCHC-type"/>
    <property type="match status" value="1"/>
</dbReference>
<dbReference type="Proteomes" id="UP000593572">
    <property type="component" value="Unassembled WGS sequence"/>
</dbReference>
<dbReference type="GO" id="GO:0003676">
    <property type="term" value="F:nucleic acid binding"/>
    <property type="evidence" value="ECO:0007669"/>
    <property type="project" value="InterPro"/>
</dbReference>
<dbReference type="PROSITE" id="PS50158">
    <property type="entry name" value="ZF_CCHC"/>
    <property type="match status" value="2"/>
</dbReference>
<proteinExistence type="predicted"/>
<comment type="caution">
    <text evidence="4">The sequence shown here is derived from an EMBL/GenBank/DDBJ whole genome shotgun (WGS) entry which is preliminary data.</text>
</comment>
<feature type="compositionally biased region" description="Basic and acidic residues" evidence="2">
    <location>
        <begin position="63"/>
        <end position="75"/>
    </location>
</feature>
<dbReference type="PANTHER" id="PTHR46565">
    <property type="entry name" value="COLD SHOCK DOMAIN PROTEIN 2"/>
    <property type="match status" value="1"/>
</dbReference>
<feature type="domain" description="CCHC-type" evidence="3">
    <location>
        <begin position="122"/>
        <end position="135"/>
    </location>
</feature>
<protein>
    <recommendedName>
        <fullName evidence="3">CCHC-type domain-containing protein</fullName>
    </recommendedName>
</protein>
<name>A0A7J8L5W6_9ROSI</name>
<feature type="region of interest" description="Disordered" evidence="2">
    <location>
        <begin position="63"/>
        <end position="84"/>
    </location>
</feature>
<dbReference type="InterPro" id="IPR036875">
    <property type="entry name" value="Znf_CCHC_sf"/>
</dbReference>
<feature type="domain" description="CCHC-type" evidence="3">
    <location>
        <begin position="89"/>
        <end position="104"/>
    </location>
</feature>
<dbReference type="Pfam" id="PF00098">
    <property type="entry name" value="zf-CCHC"/>
    <property type="match status" value="2"/>
</dbReference>
<organism evidence="4 5">
    <name type="scientific">Gossypium lobatum</name>
    <dbReference type="NCBI Taxonomy" id="34289"/>
    <lineage>
        <taxon>Eukaryota</taxon>
        <taxon>Viridiplantae</taxon>
        <taxon>Streptophyta</taxon>
        <taxon>Embryophyta</taxon>
        <taxon>Tracheophyta</taxon>
        <taxon>Spermatophyta</taxon>
        <taxon>Magnoliopsida</taxon>
        <taxon>eudicotyledons</taxon>
        <taxon>Gunneridae</taxon>
        <taxon>Pentapetalae</taxon>
        <taxon>rosids</taxon>
        <taxon>malvids</taxon>
        <taxon>Malvales</taxon>
        <taxon>Malvaceae</taxon>
        <taxon>Malvoideae</taxon>
        <taxon>Gossypium</taxon>
    </lineage>
</organism>
<dbReference type="EMBL" id="JABEZX010000001">
    <property type="protein sequence ID" value="MBA0547823.1"/>
    <property type="molecule type" value="Genomic_DNA"/>
</dbReference>
<keyword evidence="1" id="KW-0862">Zinc</keyword>
<keyword evidence="5" id="KW-1185">Reference proteome</keyword>
<accession>A0A7J8L5W6</accession>
<dbReference type="SMART" id="SM00343">
    <property type="entry name" value="ZnF_C2HC"/>
    <property type="match status" value="2"/>
</dbReference>
<evidence type="ECO:0000313" key="4">
    <source>
        <dbReference type="EMBL" id="MBA0547823.1"/>
    </source>
</evidence>
<evidence type="ECO:0000313" key="5">
    <source>
        <dbReference type="Proteomes" id="UP000593572"/>
    </source>
</evidence>
<dbReference type="PANTHER" id="PTHR46565:SF20">
    <property type="entry name" value="COLD SHOCK DOMAIN-CONTAINING PROTEIN 4"/>
    <property type="match status" value="1"/>
</dbReference>
<keyword evidence="1" id="KW-0863">Zinc-finger</keyword>